<gene>
    <name evidence="3" type="ORF">GCM10022271_03530</name>
</gene>
<dbReference type="RefSeq" id="WP_344726442.1">
    <property type="nucleotide sequence ID" value="NZ_BAABBI010000001.1"/>
</dbReference>
<evidence type="ECO:0000313" key="3">
    <source>
        <dbReference type="EMBL" id="GAA3774706.1"/>
    </source>
</evidence>
<name>A0ABP7GUG0_9FLAO</name>
<evidence type="ECO:0000256" key="1">
    <source>
        <dbReference type="SAM" id="MobiDB-lite"/>
    </source>
</evidence>
<evidence type="ECO:0008006" key="5">
    <source>
        <dbReference type="Google" id="ProtNLM"/>
    </source>
</evidence>
<proteinExistence type="predicted"/>
<dbReference type="Proteomes" id="UP001501456">
    <property type="component" value="Unassembled WGS sequence"/>
</dbReference>
<feature type="region of interest" description="Disordered" evidence="1">
    <location>
        <begin position="45"/>
        <end position="70"/>
    </location>
</feature>
<feature type="transmembrane region" description="Helical" evidence="2">
    <location>
        <begin position="9"/>
        <end position="29"/>
    </location>
</feature>
<comment type="caution">
    <text evidence="3">The sequence shown here is derived from an EMBL/GenBank/DDBJ whole genome shotgun (WGS) entry which is preliminary data.</text>
</comment>
<evidence type="ECO:0000313" key="4">
    <source>
        <dbReference type="Proteomes" id="UP001501456"/>
    </source>
</evidence>
<feature type="region of interest" description="Disordered" evidence="1">
    <location>
        <begin position="91"/>
        <end position="119"/>
    </location>
</feature>
<keyword evidence="2" id="KW-0812">Transmembrane</keyword>
<dbReference type="EMBL" id="BAABBI010000001">
    <property type="protein sequence ID" value="GAA3774706.1"/>
    <property type="molecule type" value="Genomic_DNA"/>
</dbReference>
<reference evidence="4" key="1">
    <citation type="journal article" date="2019" name="Int. J. Syst. Evol. Microbiol.">
        <title>The Global Catalogue of Microorganisms (GCM) 10K type strain sequencing project: providing services to taxonomists for standard genome sequencing and annotation.</title>
        <authorList>
            <consortium name="The Broad Institute Genomics Platform"/>
            <consortium name="The Broad Institute Genome Sequencing Center for Infectious Disease"/>
            <person name="Wu L."/>
            <person name="Ma J."/>
        </authorList>
    </citation>
    <scope>NUCLEOTIDE SEQUENCE [LARGE SCALE GENOMIC DNA]</scope>
    <source>
        <strain evidence="4">JCM 17525</strain>
    </source>
</reference>
<feature type="compositionally biased region" description="Basic and acidic residues" evidence="1">
    <location>
        <begin position="45"/>
        <end position="66"/>
    </location>
</feature>
<keyword evidence="4" id="KW-1185">Reference proteome</keyword>
<keyword evidence="2" id="KW-0472">Membrane</keyword>
<accession>A0ABP7GUG0</accession>
<evidence type="ECO:0000256" key="2">
    <source>
        <dbReference type="SAM" id="Phobius"/>
    </source>
</evidence>
<protein>
    <recommendedName>
        <fullName evidence="5">TonB C-terminal domain-containing protein</fullName>
    </recommendedName>
</protein>
<sequence>MQLSNKHKAILLTVLISGTVVLTVFNFGLKKQNAQLAETYYELEPEKTKETADKKSLDNPSEKLSETNKAFNETQKYKRYAKAYQPIAPPKDYKFKSSESKINDNDTDEGSTNSSSEIDDDVLASYNSVNDVLNKRRSAVLGKQSVNKNSSMHYSLVNRTHKYLPTPIYLCENGGKIIVNIKVNASGLVTDSYINAAYASANECLKDQALKYANQARFSIDTSKKTQLGSITFYFKEKN</sequence>
<keyword evidence="2" id="KW-1133">Transmembrane helix</keyword>
<feature type="compositionally biased region" description="Basic and acidic residues" evidence="1">
    <location>
        <begin position="91"/>
        <end position="104"/>
    </location>
</feature>
<organism evidence="3 4">
    <name type="scientific">Corallibacter vietnamensis</name>
    <dbReference type="NCBI Taxonomy" id="904130"/>
    <lineage>
        <taxon>Bacteria</taxon>
        <taxon>Pseudomonadati</taxon>
        <taxon>Bacteroidota</taxon>
        <taxon>Flavobacteriia</taxon>
        <taxon>Flavobacteriales</taxon>
        <taxon>Flavobacteriaceae</taxon>
        <taxon>Corallibacter</taxon>
    </lineage>
</organism>